<reference evidence="5 6" key="1">
    <citation type="journal article" date="2020" name="bioRxiv">
        <title>Sequence and annotation of 42 cannabis genomes reveals extensive copy number variation in cannabinoid synthesis and pathogen resistance genes.</title>
        <authorList>
            <person name="Mckernan K.J."/>
            <person name="Helbert Y."/>
            <person name="Kane L.T."/>
            <person name="Ebling H."/>
            <person name="Zhang L."/>
            <person name="Liu B."/>
            <person name="Eaton Z."/>
            <person name="Mclaughlin S."/>
            <person name="Kingan S."/>
            <person name="Baybayan P."/>
            <person name="Concepcion G."/>
            <person name="Jordan M."/>
            <person name="Riva A."/>
            <person name="Barbazuk W."/>
            <person name="Harkins T."/>
        </authorList>
    </citation>
    <scope>NUCLEOTIDE SEQUENCE [LARGE SCALE GENOMIC DNA]</scope>
    <source>
        <strain evidence="6">cv. Jamaican Lion 4</strain>
        <tissue evidence="5">Leaf</tissue>
    </source>
</reference>
<dbReference type="SUPFAM" id="SSF81383">
    <property type="entry name" value="F-box domain"/>
    <property type="match status" value="2"/>
</dbReference>
<dbReference type="InterPro" id="IPR000719">
    <property type="entry name" value="Prot_kinase_dom"/>
</dbReference>
<dbReference type="Pfam" id="PF03767">
    <property type="entry name" value="Acid_phosphat_B"/>
    <property type="match status" value="1"/>
</dbReference>
<feature type="compositionally biased region" description="Basic and acidic residues" evidence="2">
    <location>
        <begin position="988"/>
        <end position="1001"/>
    </location>
</feature>
<evidence type="ECO:0000313" key="6">
    <source>
        <dbReference type="Proteomes" id="UP000583929"/>
    </source>
</evidence>
<dbReference type="GO" id="GO:0004672">
    <property type="term" value="F:protein kinase activity"/>
    <property type="evidence" value="ECO:0007669"/>
    <property type="project" value="InterPro"/>
</dbReference>
<dbReference type="NCBIfam" id="TIGR01675">
    <property type="entry name" value="plant-AP"/>
    <property type="match status" value="1"/>
</dbReference>
<dbReference type="InterPro" id="IPR001810">
    <property type="entry name" value="F-box_dom"/>
</dbReference>
<dbReference type="Gene3D" id="3.30.200.20">
    <property type="entry name" value="Phosphorylase Kinase, domain 1"/>
    <property type="match status" value="1"/>
</dbReference>
<dbReference type="Proteomes" id="UP000583929">
    <property type="component" value="Unassembled WGS sequence"/>
</dbReference>
<feature type="compositionally biased region" description="Acidic residues" evidence="2">
    <location>
        <begin position="1002"/>
        <end position="1011"/>
    </location>
</feature>
<dbReference type="Gene3D" id="1.20.1280.50">
    <property type="match status" value="1"/>
</dbReference>
<dbReference type="NCBIfam" id="TIGR01640">
    <property type="entry name" value="F_box_assoc_1"/>
    <property type="match status" value="2"/>
</dbReference>
<keyword evidence="3" id="KW-0472">Membrane</keyword>
<keyword evidence="6" id="KW-1185">Reference proteome</keyword>
<dbReference type="Pfam" id="PF00069">
    <property type="entry name" value="Pkinase"/>
    <property type="match status" value="1"/>
</dbReference>
<dbReference type="Gene3D" id="3.40.50.1000">
    <property type="entry name" value="HAD superfamily/HAD-like"/>
    <property type="match status" value="1"/>
</dbReference>
<dbReference type="PANTHER" id="PTHR48008">
    <property type="entry name" value="LEUCINE-RICH REPEAT RECEPTOR-LIKE PROTEIN KINASE IMK3-RELATED"/>
    <property type="match status" value="1"/>
</dbReference>
<gene>
    <name evidence="5" type="ORF">G4B88_028742</name>
</gene>
<dbReference type="PANTHER" id="PTHR48008:SF13">
    <property type="entry name" value="PROTEIN KINASE SUPERFAMILY PROTEIN"/>
    <property type="match status" value="1"/>
</dbReference>
<sequence>MSFKLRISFPKRPTKTSYYSAEQVGNNDDLLNQILLRLPIKSLLKFKSVSKHWLSLISNPNFSHRRSPFPTAASGLFLQTSRSCANSPEFNFVDFDPSSSSFVAPFKSLTFVNDLYGITIIQSCNGLLLCSTAFYSRRKSFYIYNPTTKHYTTLPPLSFPRGTFTWSVWDIVLAFDPSKSPNYKVVCLTICNNNNDNNNVVVDDQFQIQIYSSETGPWRPCSVQVQPFSLSHLTNLVAISGVFCNGAIHWLNRYGTSLYFKVDEEKLYQMPSFPVLDNSDVINGDFKYVGESGDRLHAVICLNGITDNYLEVFEMEKDYSKWVLKFKANGSATRIENNTDLVTEILIRLPVKSLLRFKCVSKTCLSLISNPDFCHRRNLSLTISALLLLINPHSHHTSLYEILPLDKTNSFLCNKILYFQGIKILQSCCGLLLCCGYSPEKRSKNYYVYNPIITNLENSFDLLPNQDGRFYSRIFGMVLAYDPLTSPHYKVIGVRRSRHKFHFVIDIFSSQTTSWKRFTGKTPFEEDECVDFNGGVFCNGVIFWKTGSENTLLCFELEIERVRKFAGPENGDFLSVRIEFIGASRRNFHVLCSCKKGIDYTKYFVYEMNHDLSGWILKYRFNFDAVAISCSVTKVPTSSELFSVFRVLAIVVAEKAEDSFLVFHMAGKLIQKSNSTFFSAPKPQMTFPRLLLLFSLFSLTFSHENFDTHLLPRPLIVEHPETLLKEQSETHLKEENRLECSSWRFSVEANNLSPWKTIPEECVEYVRNYITGRGYSTDLQRVSREAADYAKSVELAGDGKDVWIFDIDETLLSNLPYYADHGYGLEVFDPVEFDKWVDKAMALPIEPSLKLYEEVQGRGFKVFLLTGRSESRREVTVENLINAGFRDWDQLVLRAPDEHGKLAIIFKSEKRSEMVKEGYRILGNSGDQWSDLLESISIDFFSSYKTKMVNTQMLKLILVLTSLTSLVFFVLFIYFYCKKTRRNENEDIEKTEYKNGDKTHEEEDEEEEEEEDLVTFQGGQDLTVGDILDAPGEVIGKSNYGTLYKAFLQNSKSVRLLRFLRPVCTLRGEDFDQMIRFLGSIRHPNLVPLLGFYAGPRGEKLLVYPFYRCGNLAQFVKDCNNEAQKWAIIYKISLGIAKGLDYLHSGFQKPIIHGNLKSQNILLDRYFQPHISDSGLHLLLNPTTGQEMLESLASQGYKSPELIKMKEASEVNDIYSLGVILLELVTGKEPVNENPTTPDEDFYLPNYLRKAVVGHRVTDLFNPNILITSTNVDGDDEVPVTEEKILKFFQLAMSCCSPSPSLRPTIKQVLWKLEEIGK</sequence>
<evidence type="ECO:0000256" key="3">
    <source>
        <dbReference type="SAM" id="Phobius"/>
    </source>
</evidence>
<dbReference type="Pfam" id="PF00646">
    <property type="entry name" value="F-box"/>
    <property type="match status" value="2"/>
</dbReference>
<dbReference type="InterPro" id="IPR052451">
    <property type="entry name" value="Ser/Thr_kinase-like"/>
</dbReference>
<dbReference type="InterPro" id="IPR006527">
    <property type="entry name" value="F-box-assoc_dom_typ1"/>
</dbReference>
<dbReference type="Pfam" id="PF08268">
    <property type="entry name" value="FBA_3"/>
    <property type="match status" value="1"/>
</dbReference>
<evidence type="ECO:0000256" key="2">
    <source>
        <dbReference type="SAM" id="MobiDB-lite"/>
    </source>
</evidence>
<keyword evidence="3" id="KW-1133">Transmembrane helix</keyword>
<dbReference type="CDD" id="cd07535">
    <property type="entry name" value="HAD_VSP"/>
    <property type="match status" value="1"/>
</dbReference>
<feature type="transmembrane region" description="Helical" evidence="3">
    <location>
        <begin position="956"/>
        <end position="977"/>
    </location>
</feature>
<protein>
    <recommendedName>
        <fullName evidence="4">Protein kinase domain-containing protein</fullName>
    </recommendedName>
</protein>
<dbReference type="InterPro" id="IPR017451">
    <property type="entry name" value="F-box-assoc_interact_dom"/>
</dbReference>
<dbReference type="InterPro" id="IPR013187">
    <property type="entry name" value="F-box-assoc_dom_typ3"/>
</dbReference>
<dbReference type="GO" id="GO:0003993">
    <property type="term" value="F:acid phosphatase activity"/>
    <property type="evidence" value="ECO:0007669"/>
    <property type="project" value="InterPro"/>
</dbReference>
<dbReference type="PROSITE" id="PS50011">
    <property type="entry name" value="PROTEIN_KINASE_DOM"/>
    <property type="match status" value="1"/>
</dbReference>
<keyword evidence="1" id="KW-0732">Signal</keyword>
<accession>A0A7J6EYE5</accession>
<name>A0A7J6EYE5_CANSA</name>
<dbReference type="Pfam" id="PF07734">
    <property type="entry name" value="FBA_1"/>
    <property type="match status" value="1"/>
</dbReference>
<feature type="domain" description="Protein kinase" evidence="4">
    <location>
        <begin position="1029"/>
        <end position="1316"/>
    </location>
</feature>
<dbReference type="InterPro" id="IPR023214">
    <property type="entry name" value="HAD_sf"/>
</dbReference>
<dbReference type="CDD" id="cd22157">
    <property type="entry name" value="F-box_AtFBW1-like"/>
    <property type="match status" value="2"/>
</dbReference>
<organism evidence="5 6">
    <name type="scientific">Cannabis sativa</name>
    <name type="common">Hemp</name>
    <name type="synonym">Marijuana</name>
    <dbReference type="NCBI Taxonomy" id="3483"/>
    <lineage>
        <taxon>Eukaryota</taxon>
        <taxon>Viridiplantae</taxon>
        <taxon>Streptophyta</taxon>
        <taxon>Embryophyta</taxon>
        <taxon>Tracheophyta</taxon>
        <taxon>Spermatophyta</taxon>
        <taxon>Magnoliopsida</taxon>
        <taxon>eudicotyledons</taxon>
        <taxon>Gunneridae</taxon>
        <taxon>Pentapetalae</taxon>
        <taxon>rosids</taxon>
        <taxon>fabids</taxon>
        <taxon>Rosales</taxon>
        <taxon>Cannabaceae</taxon>
        <taxon>Cannabis</taxon>
    </lineage>
</organism>
<dbReference type="EMBL" id="JAATIQ010000308">
    <property type="protein sequence ID" value="KAF4362689.1"/>
    <property type="molecule type" value="Genomic_DNA"/>
</dbReference>
<feature type="region of interest" description="Disordered" evidence="2">
    <location>
        <begin position="988"/>
        <end position="1011"/>
    </location>
</feature>
<evidence type="ECO:0000256" key="1">
    <source>
        <dbReference type="ARBA" id="ARBA00022729"/>
    </source>
</evidence>
<dbReference type="GO" id="GO:0005524">
    <property type="term" value="F:ATP binding"/>
    <property type="evidence" value="ECO:0007669"/>
    <property type="project" value="InterPro"/>
</dbReference>
<evidence type="ECO:0000313" key="5">
    <source>
        <dbReference type="EMBL" id="KAF4362689.1"/>
    </source>
</evidence>
<dbReference type="Gene3D" id="1.10.510.10">
    <property type="entry name" value="Transferase(Phosphotransferase) domain 1"/>
    <property type="match status" value="1"/>
</dbReference>
<proteinExistence type="predicted"/>
<dbReference type="InterPro" id="IPR036412">
    <property type="entry name" value="HAD-like_sf"/>
</dbReference>
<keyword evidence="3" id="KW-0812">Transmembrane</keyword>
<dbReference type="InterPro" id="IPR010028">
    <property type="entry name" value="Acid_phosphatase_pln"/>
</dbReference>
<dbReference type="SUPFAM" id="SSF56784">
    <property type="entry name" value="HAD-like"/>
    <property type="match status" value="1"/>
</dbReference>
<dbReference type="InterPro" id="IPR005519">
    <property type="entry name" value="Acid_phosphat_B-like"/>
</dbReference>
<dbReference type="InterPro" id="IPR011009">
    <property type="entry name" value="Kinase-like_dom_sf"/>
</dbReference>
<comment type="caution">
    <text evidence="5">The sequence shown here is derived from an EMBL/GenBank/DDBJ whole genome shotgun (WGS) entry which is preliminary data.</text>
</comment>
<dbReference type="InterPro" id="IPR036047">
    <property type="entry name" value="F-box-like_dom_sf"/>
</dbReference>
<dbReference type="SMART" id="SM00256">
    <property type="entry name" value="FBOX"/>
    <property type="match status" value="2"/>
</dbReference>
<evidence type="ECO:0000259" key="4">
    <source>
        <dbReference type="PROSITE" id="PS50011"/>
    </source>
</evidence>
<dbReference type="SUPFAM" id="SSF56112">
    <property type="entry name" value="Protein kinase-like (PK-like)"/>
    <property type="match status" value="1"/>
</dbReference>